<accession>A0A9W7DWX1</accession>
<dbReference type="EMBL" id="BRXZ01005996">
    <property type="protein sequence ID" value="GMH53683.1"/>
    <property type="molecule type" value="Genomic_DNA"/>
</dbReference>
<organism evidence="1 2">
    <name type="scientific">Triparma retinervis</name>
    <dbReference type="NCBI Taxonomy" id="2557542"/>
    <lineage>
        <taxon>Eukaryota</taxon>
        <taxon>Sar</taxon>
        <taxon>Stramenopiles</taxon>
        <taxon>Ochrophyta</taxon>
        <taxon>Bolidophyceae</taxon>
        <taxon>Parmales</taxon>
        <taxon>Triparmaceae</taxon>
        <taxon>Triparma</taxon>
    </lineage>
</organism>
<protein>
    <submittedName>
        <fullName evidence="1">Uncharacterized protein</fullName>
    </submittedName>
</protein>
<proteinExistence type="predicted"/>
<name>A0A9W7DWX1_9STRA</name>
<reference evidence="1" key="1">
    <citation type="submission" date="2022-07" db="EMBL/GenBank/DDBJ databases">
        <title>Genome analysis of Parmales, a sister group of diatoms, reveals the evolutionary specialization of diatoms from phago-mixotrophs to photoautotrophs.</title>
        <authorList>
            <person name="Ban H."/>
            <person name="Sato S."/>
            <person name="Yoshikawa S."/>
            <person name="Kazumasa Y."/>
            <person name="Nakamura Y."/>
            <person name="Ichinomiya M."/>
            <person name="Saitoh K."/>
            <person name="Sato N."/>
            <person name="Blanc-Mathieu R."/>
            <person name="Endo H."/>
            <person name="Kuwata A."/>
            <person name="Ogata H."/>
        </authorList>
    </citation>
    <scope>NUCLEOTIDE SEQUENCE</scope>
</reference>
<dbReference type="OrthoDB" id="10403861at2759"/>
<comment type="caution">
    <text evidence="1">The sequence shown here is derived from an EMBL/GenBank/DDBJ whole genome shotgun (WGS) entry which is preliminary data.</text>
</comment>
<evidence type="ECO:0000313" key="1">
    <source>
        <dbReference type="EMBL" id="GMH53683.1"/>
    </source>
</evidence>
<evidence type="ECO:0000313" key="2">
    <source>
        <dbReference type="Proteomes" id="UP001165082"/>
    </source>
</evidence>
<gene>
    <name evidence="1" type="ORF">TrRE_jg12655</name>
</gene>
<sequence>MGPDGRRTLLIRNKKSPFYGEQLLEVHPSAVKKGRLKRERGAQFKLILTKKLLDGEKTRLMALNSRRNWSGAPADGKLRTKEEAVVAGTLTCNNKLCGAKAGDQYGRKLNMRLNVLHFDADGLSPKHQKNGSAASNRVNVIAGEIATGVSQWLCKNCHPLKTEGYSYLYKE</sequence>
<dbReference type="Proteomes" id="UP001165082">
    <property type="component" value="Unassembled WGS sequence"/>
</dbReference>
<keyword evidence="2" id="KW-1185">Reference proteome</keyword>
<dbReference type="AlphaFoldDB" id="A0A9W7DWX1"/>